<evidence type="ECO:0000313" key="4">
    <source>
        <dbReference type="Proteomes" id="UP000220102"/>
    </source>
</evidence>
<evidence type="ECO:0008006" key="5">
    <source>
        <dbReference type="Google" id="ProtNLM"/>
    </source>
</evidence>
<sequence length="724" mass="78669">MGPLTRRSPHHGVCSAFASALLLVALAFFILPGVAHAQGSDTTRVSRNSVATDSLAPADAQETLPDTVAVDTTGARRPDRDGPFRPLPFVTVSPGRTIIDTLSARLSASSVSEIVGRTEGAFFYDVGPEGWPHGVSLLGLPPRATSFWLEERRFHDPVSGRPRYDLTPLALLEPLRVGTDLAGDPIAVYADGQSYGGVEPLTQIRYRRDSNGFSRVDVLHTQKREFSLFGPPGILDIEFGYGGATASGEYTPGTEFDKYRGFLGRVRYRTGEWAVGINNFAIRHRVAAHGGIPPAQGVFQSVYLRTLGQPRYETAFRQTVRNDLTARVRGPMIPGLPSAQASLTWSSDTFDFTTGYGETGAASDTSWVVKTNALHGALTQPLQIGPHRLSIIGRTRIQSRARGTTLSSGGRRAELHASIRDSVRAAGINWILEAGAHGTETQPFYPSASVRAETRPFGTNLFAGARLTGQRYAWMETSGFEGFVEPIDDPVSSQTIVLEAGLQRSLGPFDIGIRGYAHEQRNPVDLYATTNDMTPAAARSDTVEVLSADTPFRQAGLVVDLGWRTQARRGFYARVTGTAHEFLNANASVLHARVSRTLPSLHARGAIGARFLLFQDLIFDARIGGRMWSEMSSRLFHTPTGRLAVPPLNAPEPSLLSRPINSPLIGPDGVLDVNIDIDLYGATLFFTFENVLGGTEADFGSILIPTYPLPDQQFRFGVYWAIFD</sequence>
<feature type="compositionally biased region" description="Basic and acidic residues" evidence="1">
    <location>
        <begin position="74"/>
        <end position="83"/>
    </location>
</feature>
<protein>
    <recommendedName>
        <fullName evidence="5">TonB-dependent receptor-like beta-barrel domain-containing protein</fullName>
    </recommendedName>
</protein>
<gene>
    <name evidence="3" type="ORF">CRI94_07155</name>
</gene>
<evidence type="ECO:0000313" key="3">
    <source>
        <dbReference type="EMBL" id="PEN13834.1"/>
    </source>
</evidence>
<dbReference type="AlphaFoldDB" id="A0A2A8CYY8"/>
<accession>A0A2A8CYY8</accession>
<keyword evidence="2" id="KW-0732">Signal</keyword>
<evidence type="ECO:0000256" key="2">
    <source>
        <dbReference type="SAM" id="SignalP"/>
    </source>
</evidence>
<reference evidence="3 4" key="1">
    <citation type="submission" date="2017-10" db="EMBL/GenBank/DDBJ databases">
        <title>Draft genome of Longibacter Salinarum.</title>
        <authorList>
            <person name="Goh K.M."/>
            <person name="Shamsir M.S."/>
            <person name="Lim S.W."/>
        </authorList>
    </citation>
    <scope>NUCLEOTIDE SEQUENCE [LARGE SCALE GENOMIC DNA]</scope>
    <source>
        <strain evidence="3 4">KCTC 52045</strain>
    </source>
</reference>
<feature type="region of interest" description="Disordered" evidence="1">
    <location>
        <begin position="67"/>
        <end position="86"/>
    </location>
</feature>
<dbReference type="Proteomes" id="UP000220102">
    <property type="component" value="Unassembled WGS sequence"/>
</dbReference>
<feature type="signal peptide" evidence="2">
    <location>
        <begin position="1"/>
        <end position="37"/>
    </location>
</feature>
<dbReference type="EMBL" id="PDEQ01000003">
    <property type="protein sequence ID" value="PEN13834.1"/>
    <property type="molecule type" value="Genomic_DNA"/>
</dbReference>
<organism evidence="3 4">
    <name type="scientific">Longibacter salinarum</name>
    <dbReference type="NCBI Taxonomy" id="1850348"/>
    <lineage>
        <taxon>Bacteria</taxon>
        <taxon>Pseudomonadati</taxon>
        <taxon>Rhodothermota</taxon>
        <taxon>Rhodothermia</taxon>
        <taxon>Rhodothermales</taxon>
        <taxon>Salisaetaceae</taxon>
        <taxon>Longibacter</taxon>
    </lineage>
</organism>
<name>A0A2A8CYY8_9BACT</name>
<comment type="caution">
    <text evidence="3">The sequence shown here is derived from an EMBL/GenBank/DDBJ whole genome shotgun (WGS) entry which is preliminary data.</text>
</comment>
<evidence type="ECO:0000256" key="1">
    <source>
        <dbReference type="SAM" id="MobiDB-lite"/>
    </source>
</evidence>
<feature type="chain" id="PRO_5013196491" description="TonB-dependent receptor-like beta-barrel domain-containing protein" evidence="2">
    <location>
        <begin position="38"/>
        <end position="724"/>
    </location>
</feature>
<keyword evidence="4" id="KW-1185">Reference proteome</keyword>
<proteinExistence type="predicted"/>